<evidence type="ECO:0000313" key="3">
    <source>
        <dbReference type="Proteomes" id="UP001164746"/>
    </source>
</evidence>
<proteinExistence type="predicted"/>
<evidence type="ECO:0000313" key="2">
    <source>
        <dbReference type="EMBL" id="WAR00290.1"/>
    </source>
</evidence>
<keyword evidence="3" id="KW-1185">Reference proteome</keyword>
<dbReference type="EMBL" id="CP111014">
    <property type="protein sequence ID" value="WAR00290.1"/>
    <property type="molecule type" value="Genomic_DNA"/>
</dbReference>
<feature type="compositionally biased region" description="Basic and acidic residues" evidence="1">
    <location>
        <begin position="7"/>
        <end position="43"/>
    </location>
</feature>
<reference evidence="2" key="1">
    <citation type="submission" date="2022-11" db="EMBL/GenBank/DDBJ databases">
        <title>Centuries of genome instability and evolution in soft-shell clam transmissible cancer (bioRxiv).</title>
        <authorList>
            <person name="Hart S.F.M."/>
            <person name="Yonemitsu M.A."/>
            <person name="Giersch R.M."/>
            <person name="Beal B.F."/>
            <person name="Arriagada G."/>
            <person name="Davis B.W."/>
            <person name="Ostrander E.A."/>
            <person name="Goff S.P."/>
            <person name="Metzger M.J."/>
        </authorList>
    </citation>
    <scope>NUCLEOTIDE SEQUENCE</scope>
    <source>
        <strain evidence="2">MELC-2E11</strain>
        <tissue evidence="2">Siphon/mantle</tissue>
    </source>
</reference>
<protein>
    <recommendedName>
        <fullName evidence="4">Small EDRK-rich factor-like N-terminal domain-containing protein</fullName>
    </recommendedName>
</protein>
<evidence type="ECO:0000256" key="1">
    <source>
        <dbReference type="SAM" id="MobiDB-lite"/>
    </source>
</evidence>
<organism evidence="2 3">
    <name type="scientific">Mya arenaria</name>
    <name type="common">Soft-shell clam</name>
    <dbReference type="NCBI Taxonomy" id="6604"/>
    <lineage>
        <taxon>Eukaryota</taxon>
        <taxon>Metazoa</taxon>
        <taxon>Spiralia</taxon>
        <taxon>Lophotrochozoa</taxon>
        <taxon>Mollusca</taxon>
        <taxon>Bivalvia</taxon>
        <taxon>Autobranchia</taxon>
        <taxon>Heteroconchia</taxon>
        <taxon>Euheterodonta</taxon>
        <taxon>Imparidentia</taxon>
        <taxon>Neoheterodontei</taxon>
        <taxon>Myida</taxon>
        <taxon>Myoidea</taxon>
        <taxon>Myidae</taxon>
        <taxon>Mya</taxon>
    </lineage>
</organism>
<evidence type="ECO:0008006" key="4">
    <source>
        <dbReference type="Google" id="ProtNLM"/>
    </source>
</evidence>
<dbReference type="Proteomes" id="UP001164746">
    <property type="component" value="Chromosome 3"/>
</dbReference>
<feature type="region of interest" description="Disordered" evidence="1">
    <location>
        <begin position="1"/>
        <end position="51"/>
    </location>
</feature>
<gene>
    <name evidence="2" type="ORF">MAR_024662</name>
</gene>
<sequence length="71" mass="8234">MYCQRGNQREKSREKAVKLQKEKEKKKAAGDKGANKGLTLEERKHRKQCSLYHKSAHSAVIQLQDVTPQRE</sequence>
<name>A0ABY7DRF7_MYAAR</name>
<accession>A0ABY7DRF7</accession>